<evidence type="ECO:0000256" key="21">
    <source>
        <dbReference type="ARBA" id="ARBA00044008"/>
    </source>
</evidence>
<comment type="subunit">
    <text evidence="20">Interacts with host glycophorin GYPA in a sialic acid-independent manner.</text>
</comment>
<dbReference type="InterPro" id="IPR024730">
    <property type="entry name" value="MSP1_EGF_1"/>
</dbReference>
<evidence type="ECO:0000256" key="6">
    <source>
        <dbReference type="ARBA" id="ARBA00022525"/>
    </source>
</evidence>
<dbReference type="Pfam" id="PF12946">
    <property type="entry name" value="EGF_MSP1_1"/>
    <property type="match status" value="1"/>
</dbReference>
<feature type="region of interest" description="Disordered" evidence="26">
    <location>
        <begin position="1413"/>
        <end position="1441"/>
    </location>
</feature>
<feature type="domain" description="Merozoite surface 1 C-terminal" evidence="29">
    <location>
        <begin position="938"/>
        <end position="1489"/>
    </location>
</feature>
<evidence type="ECO:0000256" key="11">
    <source>
        <dbReference type="ARBA" id="ARBA00022737"/>
    </source>
</evidence>
<comment type="function">
    <text evidence="18">By binding to host proinflammatory cytokine S100P may interfere with host immune responses.</text>
</comment>
<feature type="signal peptide" evidence="28">
    <location>
        <begin position="1"/>
        <end position="19"/>
    </location>
</feature>
<feature type="compositionally biased region" description="Low complexity" evidence="26">
    <location>
        <begin position="897"/>
        <end position="911"/>
    </location>
</feature>
<evidence type="ECO:0000256" key="5">
    <source>
        <dbReference type="ARBA" id="ARBA00022475"/>
    </source>
</evidence>
<evidence type="ECO:0000256" key="28">
    <source>
        <dbReference type="SAM" id="SignalP"/>
    </source>
</evidence>
<keyword evidence="10 28" id="KW-0732">Signal</keyword>
<keyword evidence="9" id="KW-0336">GPI-anchor</keyword>
<evidence type="ECO:0000256" key="12">
    <source>
        <dbReference type="ARBA" id="ARBA00023136"/>
    </source>
</evidence>
<keyword evidence="7" id="KW-0245">EGF-like domain</keyword>
<keyword evidence="6" id="KW-0964">Secreted</keyword>
<evidence type="ECO:0000256" key="1">
    <source>
        <dbReference type="ARBA" id="ARBA00004609"/>
    </source>
</evidence>
<evidence type="ECO:0000256" key="25">
    <source>
        <dbReference type="SAM" id="Coils"/>
    </source>
</evidence>
<comment type="subunit">
    <text evidence="22">Interacts with host SLC4A1/Band 3 (via 5ABC region) on the host erythrocyte surface in a sialic acid-independent manner.</text>
</comment>
<feature type="compositionally biased region" description="Polar residues" evidence="26">
    <location>
        <begin position="1215"/>
        <end position="1236"/>
    </location>
</feature>
<feature type="coiled-coil region" evidence="25">
    <location>
        <begin position="986"/>
        <end position="1051"/>
    </location>
</feature>
<evidence type="ECO:0000256" key="14">
    <source>
        <dbReference type="ARBA" id="ARBA00023180"/>
    </source>
</evidence>
<evidence type="ECO:0000259" key="30">
    <source>
        <dbReference type="Pfam" id="PF12946"/>
    </source>
</evidence>
<keyword evidence="11" id="KW-0677">Repeat</keyword>
<feature type="region of interest" description="Disordered" evidence="26">
    <location>
        <begin position="889"/>
        <end position="925"/>
    </location>
</feature>
<keyword evidence="32" id="KW-1185">Reference proteome</keyword>
<feature type="compositionally biased region" description="Polar residues" evidence="26">
    <location>
        <begin position="912"/>
        <end position="925"/>
    </location>
</feature>
<keyword evidence="27" id="KW-1133">Transmembrane helix</keyword>
<gene>
    <name evidence="31" type="ORF">PGABG01_0927700</name>
</gene>
<evidence type="ECO:0000256" key="13">
    <source>
        <dbReference type="ARBA" id="ARBA00023157"/>
    </source>
</evidence>
<feature type="transmembrane region" description="Helical" evidence="27">
    <location>
        <begin position="1642"/>
        <end position="1667"/>
    </location>
</feature>
<dbReference type="EMBL" id="LT969432">
    <property type="protein sequence ID" value="SOV14358.1"/>
    <property type="molecule type" value="Genomic_DNA"/>
</dbReference>
<dbReference type="Gene3D" id="1.10.287.1490">
    <property type="match status" value="1"/>
</dbReference>
<comment type="subunit">
    <text evidence="21">Interacts with host proinflammatory cytokine S100P; the interaction blocks S100P inflammatory and chemotactic activities.</text>
</comment>
<keyword evidence="8" id="KW-0926">Vacuole</keyword>
<keyword evidence="27" id="KW-0812">Transmembrane</keyword>
<feature type="compositionally biased region" description="Basic and acidic residues" evidence="26">
    <location>
        <begin position="1413"/>
        <end position="1428"/>
    </location>
</feature>
<evidence type="ECO:0000256" key="17">
    <source>
        <dbReference type="ARBA" id="ARBA00032276"/>
    </source>
</evidence>
<name>A0ABY1UN82_9APIC</name>
<evidence type="ECO:0000313" key="32">
    <source>
        <dbReference type="Proteomes" id="UP000831156"/>
    </source>
</evidence>
<feature type="coiled-coil region" evidence="25">
    <location>
        <begin position="182"/>
        <end position="224"/>
    </location>
</feature>
<feature type="region of interest" description="Disordered" evidence="26">
    <location>
        <begin position="1205"/>
        <end position="1239"/>
    </location>
</feature>
<feature type="chain" id="PRO_5045778025" description="Merozoite surface protein 1" evidence="28">
    <location>
        <begin position="20"/>
        <end position="1670"/>
    </location>
</feature>
<keyword evidence="4 31" id="KW-0477">Merozoite</keyword>
<accession>A0ABY1UN82</accession>
<evidence type="ECO:0000256" key="10">
    <source>
        <dbReference type="ARBA" id="ARBA00022729"/>
    </source>
</evidence>
<keyword evidence="12 27" id="KW-0472">Membrane</keyword>
<feature type="compositionally biased region" description="Low complexity" evidence="26">
    <location>
        <begin position="1205"/>
        <end position="1214"/>
    </location>
</feature>
<comment type="function">
    <text evidence="24">During the asexual blood stage, involved in merozoite egress from host erythrocytes possibly via its interaction with the host cytoskeleton protein spectrin resulting in the destabilization of the host cytoskeleton and thus leading to erythrocyte cell membrane rupture. Involved in the binding to host erythrocytes and is required for host erythrocyte invasion.</text>
</comment>
<evidence type="ECO:0000256" key="22">
    <source>
        <dbReference type="ARBA" id="ARBA00044022"/>
    </source>
</evidence>
<evidence type="ECO:0000256" key="2">
    <source>
        <dbReference type="ARBA" id="ARBA00004613"/>
    </source>
</evidence>
<evidence type="ECO:0000256" key="23">
    <source>
        <dbReference type="ARBA" id="ARBA00045645"/>
    </source>
</evidence>
<evidence type="ECO:0000256" key="9">
    <source>
        <dbReference type="ARBA" id="ARBA00022622"/>
    </source>
</evidence>
<organism evidence="31 32">
    <name type="scientific">Plasmodium gaboni</name>
    <dbReference type="NCBI Taxonomy" id="647221"/>
    <lineage>
        <taxon>Eukaryota</taxon>
        <taxon>Sar</taxon>
        <taxon>Alveolata</taxon>
        <taxon>Apicomplexa</taxon>
        <taxon>Aconoidasida</taxon>
        <taxon>Haemosporida</taxon>
        <taxon>Plasmodiidae</taxon>
        <taxon>Plasmodium</taxon>
        <taxon>Plasmodium (Laverania)</taxon>
    </lineage>
</organism>
<feature type="compositionally biased region" description="Polar residues" evidence="26">
    <location>
        <begin position="651"/>
        <end position="682"/>
    </location>
</feature>
<feature type="coiled-coil region" evidence="25">
    <location>
        <begin position="522"/>
        <end position="592"/>
    </location>
</feature>
<evidence type="ECO:0000313" key="31">
    <source>
        <dbReference type="EMBL" id="SOV14358.1"/>
    </source>
</evidence>
<proteinExistence type="predicted"/>
<reference evidence="31" key="1">
    <citation type="submission" date="2016-09" db="EMBL/GenBank/DDBJ databases">
        <authorList>
            <consortium name="Pathogen Informatics"/>
            <person name="Sun Q."/>
            <person name="Inoue M."/>
        </authorList>
    </citation>
    <scope>NUCLEOTIDE SEQUENCE</scope>
</reference>
<dbReference type="Pfam" id="PF07462">
    <property type="entry name" value="MSP1_C"/>
    <property type="match status" value="1"/>
</dbReference>
<protein>
    <recommendedName>
        <fullName evidence="3">Merozoite surface protein 1</fullName>
    </recommendedName>
    <alternativeName>
        <fullName evidence="16">Merozoite surface antigen</fullName>
    </alternativeName>
    <alternativeName>
        <fullName evidence="17">PMMSA</fullName>
    </alternativeName>
</protein>
<evidence type="ECO:0000256" key="26">
    <source>
        <dbReference type="SAM" id="MobiDB-lite"/>
    </source>
</evidence>
<evidence type="ECO:0000256" key="18">
    <source>
        <dbReference type="ARBA" id="ARBA00043850"/>
    </source>
</evidence>
<evidence type="ECO:0000259" key="29">
    <source>
        <dbReference type="Pfam" id="PF07462"/>
    </source>
</evidence>
<evidence type="ECO:0000256" key="20">
    <source>
        <dbReference type="ARBA" id="ARBA00044006"/>
    </source>
</evidence>
<evidence type="ECO:0000256" key="15">
    <source>
        <dbReference type="ARBA" id="ARBA00023288"/>
    </source>
</evidence>
<feature type="compositionally biased region" description="Low complexity" evidence="26">
    <location>
        <begin position="689"/>
        <end position="762"/>
    </location>
</feature>
<evidence type="ECO:0000256" key="24">
    <source>
        <dbReference type="ARBA" id="ARBA00045963"/>
    </source>
</evidence>
<feature type="region of interest" description="Disordered" evidence="26">
    <location>
        <begin position="648"/>
        <end position="771"/>
    </location>
</feature>
<evidence type="ECO:0000256" key="3">
    <source>
        <dbReference type="ARBA" id="ARBA00022062"/>
    </source>
</evidence>
<evidence type="ECO:0000256" key="4">
    <source>
        <dbReference type="ARBA" id="ARBA00022455"/>
    </source>
</evidence>
<evidence type="ECO:0000256" key="7">
    <source>
        <dbReference type="ARBA" id="ARBA00022536"/>
    </source>
</evidence>
<comment type="function">
    <text evidence="23">Involved in merozoite invasion of host erythrocytes. May play a role in the biogenesis and/or function of the food vacuole during the intraerythrocytic development.</text>
</comment>
<keyword evidence="15" id="KW-0449">Lipoprotein</keyword>
<dbReference type="Gene3D" id="2.10.25.10">
    <property type="entry name" value="Laminin"/>
    <property type="match status" value="2"/>
</dbReference>
<dbReference type="InterPro" id="IPR010901">
    <property type="entry name" value="MSP1_C"/>
</dbReference>
<comment type="subcellular location">
    <subcellularLocation>
        <location evidence="1">Cell membrane</location>
        <topology evidence="1">Lipid-anchor</topology>
        <topology evidence="1">GPI-anchor</topology>
    </subcellularLocation>
    <subcellularLocation>
        <location evidence="2">Secreted</location>
    </subcellularLocation>
    <subcellularLocation>
        <location evidence="19">Vacuole membrane</location>
        <topology evidence="19">Lipid-anchor</topology>
        <topology evidence="19">GPI-anchor</topology>
    </subcellularLocation>
</comment>
<keyword evidence="5" id="KW-1003">Cell membrane</keyword>
<evidence type="ECO:0000256" key="19">
    <source>
        <dbReference type="ARBA" id="ARBA00043950"/>
    </source>
</evidence>
<dbReference type="Proteomes" id="UP000831156">
    <property type="component" value="Chromosome 9"/>
</dbReference>
<keyword evidence="13" id="KW-1015">Disulfide bond</keyword>
<sequence>MKVIFFLCSFLFFIINTRCVTHQSYQELVKKLEALEDAVLTGYNIFQKEKMVLKETNSNDSNDSNAKPYNELKNRVQSYLLTIYKLNYPQLLELANHIMTLSDNIDGFKYLIDGYEEINELLYKLNFYYDLLRAKLNDECANDICQVPFNLKIRPKELDMLRKVVFGYRKPLDNIKDDITKMEAYIEKNRKTIDNINKLIEDTKKTIEENKKKIEENKKKISSTLTTEDYKKLYQAQYDLFIYNKQLGEAHNLISVLAKRIETLKKNEKISELLKKIDGIKNPTPVNPGSEQITLSEEKKKEVENYEKEIKEIAKTIKFDIDSLFTDPLESEYYLREKSKNIDIGAKVETNVVGEKNEYPNGVTYPLSYNDVSNSLNELNETFGDLINPFDYSQEPSKNIFTDKKKREEFITKIKEKIALEEKSIESVKESYDKGSESFKKIKEEYEKLLNEFYDSKYNNNVDKTKFEDMISKRYSYNVKKHEYYNTFSSCENSKHNLEKLKKALKYMEDYSLRNMVTEKELNYYKDLKNKIKDEIKKLVENIKKDEQEVFQKKVNKEESATNEKILEVSDIVKLQVQKVLLMKKIDELKKTQLILKNVELKHNIHVPNSYKPEKMQEPFYLIALKKEIDKLKVFIPKVESLIKEEKKTAENVQTSGQTEGELNNSQTGNVEATVQTAVTPEQQKEHNSGASSEHTSGSQSTGTEGTASGSQSEATPSQASTSQESTSQASTSQESTSQASTSQESTSQESTSQESTSQESTPVSTPVNDQTENVSKLGYLEKLYEFLNTSYICHKYILVSHSTMDKNILKEYEIKDEEKTKLSSCDPLDLLFNIQNNIPVMYSMFDSLTNNLPQLFMEIYEKEMVYNLYKLKDEEKIKNLLSETKTVSTPVEAAASSSPQSLPSTDSSTQKVSGNDDTSSSPTLNNALKGLASLMNLGERKNIYKKLIEGQKDSENFYEKILKDNDTFDNETFKKFVKSKASNINSLNDEEVKKLEEEIKKLKETLQLSFDLYNTYKLKLERLFDKKKTVGQYKMQIKKLTLLKERLESKLNSLNNPNHVLQNFSVFFNKKREAEKTETANTLENTKMLLKHYKGLVKYYSGESSPLKTLSEESIQTEDNYANLENFRVLSKLEGKLKDNLNLEKEKLSFLSSGLEHVLSELKEVIKTKTYTGKSPSENNKDVKKALDSYKEFLPEEKNVVTTVSESAVTTSEGNQANQQQPTDAGSESTTQVRSENFDDEEDSLIVVPIFGESEEDYDDLDQIVTGEAVTPVSDNILSEIKNEYDVLYLKPLAGVYRSLRKQLENNVMTFNVNVKDILNSSFNKRENFKNVLESDLLLYKDLTSSNYVIKDPYKYLNAEKRDKLLKSYNYINDSIDKDIKFANDVTKYYKILSDKYEKDLDSIKKYIKEKQEEDEQKKAEQKKAEQKSPNTSGGEKKDEIKGENEKYLPFLNNIETLYKTIKDKIDVYVIHLNARVLNYAYEKSDAEVKIRKLNNLKTIHEKLEKYKKDNKLDGLGELSSDKNSELLKKFIDEGLVDESLAKTILSNLLDGNFQDMLNISQHQCLNTTCPDNSGCFRHSNGIEECKCFLNFKQEGDKCVQNPNATCGENNGGCDDDATCSQNVDTKEITCKCNNPNSYPLYSGIFCSSSNFLGISFLLVLMLILYSFI</sequence>
<dbReference type="SUPFAM" id="SSF57196">
    <property type="entry name" value="EGF/Laminin"/>
    <property type="match status" value="2"/>
</dbReference>
<keyword evidence="14" id="KW-0325">Glycoprotein</keyword>
<evidence type="ECO:0000256" key="16">
    <source>
        <dbReference type="ARBA" id="ARBA00031689"/>
    </source>
</evidence>
<feature type="domain" description="Merozoite surface protein EGF" evidence="30">
    <location>
        <begin position="1565"/>
        <end position="1601"/>
    </location>
</feature>
<evidence type="ECO:0000256" key="27">
    <source>
        <dbReference type="SAM" id="Phobius"/>
    </source>
</evidence>
<keyword evidence="25" id="KW-0175">Coiled coil</keyword>
<evidence type="ECO:0000256" key="8">
    <source>
        <dbReference type="ARBA" id="ARBA00022554"/>
    </source>
</evidence>